<evidence type="ECO:0000313" key="3">
    <source>
        <dbReference type="Proteomes" id="UP000429229"/>
    </source>
</evidence>
<dbReference type="AlphaFoldDB" id="A0A6I4U176"/>
<dbReference type="RefSeq" id="WP_160616316.1">
    <property type="nucleotide sequence ID" value="NZ_WTYR01000001.1"/>
</dbReference>
<dbReference type="Proteomes" id="UP000429229">
    <property type="component" value="Unassembled WGS sequence"/>
</dbReference>
<gene>
    <name evidence="2" type="ORF">GRI68_05555</name>
</gene>
<proteinExistence type="predicted"/>
<feature type="coiled-coil region" evidence="1">
    <location>
        <begin position="100"/>
        <end position="127"/>
    </location>
</feature>
<sequence>MKNSDQLFDAQFEQDLSKATGLDDATVADLTRSFEPIGQRFLRIIETTPTNFSIGPSITPKVRLDWLRNDLQPSLTELVATLREPAKLSGKPDTLPSELTEAELAELARLLEKLDRYADELGDCLEDRIADKSTINAEIRFELVSELAVACDEAGITVARDHHTGKNDVSLAPIIIRKACKVICGDLISVDPHLRDYIKLRAKKSAKA</sequence>
<keyword evidence="3" id="KW-1185">Reference proteome</keyword>
<protein>
    <submittedName>
        <fullName evidence="2">Uncharacterized protein</fullName>
    </submittedName>
</protein>
<accession>A0A6I4U176</accession>
<evidence type="ECO:0000313" key="2">
    <source>
        <dbReference type="EMBL" id="MXP09638.1"/>
    </source>
</evidence>
<keyword evidence="1" id="KW-0175">Coiled coil</keyword>
<comment type="caution">
    <text evidence="2">The sequence shown here is derived from an EMBL/GenBank/DDBJ whole genome shotgun (WGS) entry which is preliminary data.</text>
</comment>
<name>A0A6I4U176_9SPHN</name>
<evidence type="ECO:0000256" key="1">
    <source>
        <dbReference type="SAM" id="Coils"/>
    </source>
</evidence>
<dbReference type="EMBL" id="WTYR01000001">
    <property type="protein sequence ID" value="MXP09638.1"/>
    <property type="molecule type" value="Genomic_DNA"/>
</dbReference>
<organism evidence="2 3">
    <name type="scientific">Alteriqipengyuania halimionae</name>
    <dbReference type="NCBI Taxonomy" id="1926630"/>
    <lineage>
        <taxon>Bacteria</taxon>
        <taxon>Pseudomonadati</taxon>
        <taxon>Pseudomonadota</taxon>
        <taxon>Alphaproteobacteria</taxon>
        <taxon>Sphingomonadales</taxon>
        <taxon>Erythrobacteraceae</taxon>
        <taxon>Alteriqipengyuania</taxon>
    </lineage>
</organism>
<reference evidence="2 3" key="1">
    <citation type="submission" date="2019-12" db="EMBL/GenBank/DDBJ databases">
        <title>Genomic-based taxomic classification of the family Erythrobacteraceae.</title>
        <authorList>
            <person name="Xu L."/>
        </authorList>
    </citation>
    <scope>NUCLEOTIDE SEQUENCE [LARGE SCALE GENOMIC DNA]</scope>
    <source>
        <strain evidence="2 3">LMG 29519</strain>
    </source>
</reference>